<evidence type="ECO:0000256" key="4">
    <source>
        <dbReference type="ARBA" id="ARBA00039854"/>
    </source>
</evidence>
<dbReference type="PANTHER" id="PTHR46511">
    <property type="entry name" value="MORN REPEAT-CONTAINING PROTEIN 3"/>
    <property type="match status" value="1"/>
</dbReference>
<keyword evidence="3" id="KW-0968">Cytoplasmic vesicle</keyword>
<dbReference type="SUPFAM" id="SSF82185">
    <property type="entry name" value="Histone H3 K4-specific methyltransferase SET7/9 N-terminal domain"/>
    <property type="match status" value="3"/>
</dbReference>
<proteinExistence type="predicted"/>
<dbReference type="FunFam" id="2.20.110.10:FF:000002">
    <property type="entry name" value="Phosphatidylinositol 4-phosphate 5-kinase 8"/>
    <property type="match status" value="2"/>
</dbReference>
<dbReference type="SMART" id="SM00698">
    <property type="entry name" value="MORN"/>
    <property type="match status" value="11"/>
</dbReference>
<dbReference type="InterPro" id="IPR036047">
    <property type="entry name" value="F-box-like_dom_sf"/>
</dbReference>
<accession>S4VP26</accession>
<dbReference type="KEGG" id="vg:16512052"/>
<feature type="region of interest" description="Disordered" evidence="6">
    <location>
        <begin position="1"/>
        <end position="26"/>
    </location>
</feature>
<dbReference type="InterPro" id="IPR001810">
    <property type="entry name" value="F-box_dom"/>
</dbReference>
<comment type="subcellular location">
    <subcellularLocation>
        <location evidence="1">Cytoplasmic vesicle</location>
        <location evidence="1">Secretory vesicle</location>
        <location evidence="1">Acrosome</location>
    </subcellularLocation>
</comment>
<dbReference type="Gene3D" id="1.20.1280.50">
    <property type="match status" value="1"/>
</dbReference>
<evidence type="ECO:0000259" key="7">
    <source>
        <dbReference type="Pfam" id="PF12937"/>
    </source>
</evidence>
<keyword evidence="2" id="KW-0677">Repeat</keyword>
<dbReference type="PANTHER" id="PTHR46511:SF1">
    <property type="entry name" value="MORN REPEAT-CONTAINING PROTEIN 3"/>
    <property type="match status" value="1"/>
</dbReference>
<dbReference type="InterPro" id="IPR003409">
    <property type="entry name" value="MORN"/>
</dbReference>
<dbReference type="Pfam" id="PF12937">
    <property type="entry name" value="F-box-like"/>
    <property type="match status" value="1"/>
</dbReference>
<evidence type="ECO:0000256" key="1">
    <source>
        <dbReference type="ARBA" id="ARBA00004218"/>
    </source>
</evidence>
<evidence type="ECO:0000313" key="8">
    <source>
        <dbReference type="EMBL" id="AGO82023.1"/>
    </source>
</evidence>
<dbReference type="Proteomes" id="UP000201566">
    <property type="component" value="Segment"/>
</dbReference>
<protein>
    <recommendedName>
        <fullName evidence="4">MORN repeat-containing protein 3</fullName>
    </recommendedName>
</protein>
<gene>
    <name evidence="8" type="ORF">pdul_cds_116</name>
</gene>
<name>S4VP26_9VIRU</name>
<organism evidence="8 9">
    <name type="scientific">Pandoravirus dulcis</name>
    <dbReference type="NCBI Taxonomy" id="1349409"/>
    <lineage>
        <taxon>Viruses</taxon>
        <taxon>Pandoravirus</taxon>
    </lineage>
</organism>
<reference evidence="8 9" key="1">
    <citation type="journal article" date="2013" name="Science">
        <title>Pandoraviruses: amoeba viruses with genomes up to 2.5 Mb reaching that of parasitic eukaryotes.</title>
        <authorList>
            <person name="Philippe N."/>
            <person name="Legendre M."/>
            <person name="Doutre G."/>
            <person name="Coute Y."/>
            <person name="Poirot O."/>
            <person name="Lescot M."/>
            <person name="Arslan D."/>
            <person name="Seltzer V."/>
            <person name="Bertaux L."/>
            <person name="Bruley C."/>
            <person name="Garin J."/>
            <person name="Claverie J.M."/>
            <person name="Abergel C."/>
        </authorList>
    </citation>
    <scope>NUCLEOTIDE SEQUENCE [LARGE SCALE GENOMIC DNA]</scope>
    <source>
        <strain evidence="8">Melbourne</strain>
    </source>
</reference>
<comment type="function">
    <text evidence="5">Assembles a suppression complex (suppresome) by tethering SIRT1 and MDM2 to regulate composite modifications of p53/TP53. Confers both deacetylation-mediated functional inactivation, by SIRT1, and ubiquitination-dependent degradation, by MDM2, of p53/TP53, promoting a proliferative and cell survival behaviors. May play a role in the regulation of spermatogenesis.</text>
</comment>
<dbReference type="GeneID" id="16512052"/>
<dbReference type="InterPro" id="IPR052472">
    <property type="entry name" value="MORN3"/>
</dbReference>
<dbReference type="Pfam" id="PF02493">
    <property type="entry name" value="MORN"/>
    <property type="match status" value="10"/>
</dbReference>
<feature type="domain" description="F-box" evidence="7">
    <location>
        <begin position="37"/>
        <end position="80"/>
    </location>
</feature>
<sequence>MKRTHGNRGCALARAPKVPKTEDARPAGADAPWFEWLPDEVVLHILLGVDDARALVAWSHTSRRHHALAADAALWRRLCLVHFGPPMHETPWPRGVDWRWIYRAQAHVARPDGTDVGAVWAECGQCAYWGDVVDGQPHGFGVMVDAAMTPGCGPVRPRAVVASGILSPSHSAGRVRQGHWVRGRMHGDGIERYPTGVAFRGRWEDGKRLAVGTLCYGADGRYEGECERDEPHGHGTRAYASGDRREGVWHYGQPYGEIVETYDNGDVFVGKAQAETICRGTYIWAKGSRYDGEFDHLARSHGRGSKVYASGKRYEGQWHEDLWHGHGSLTFPDGTCYEGDWHMHLARGRGTLTRADGERYEGDWHDGQRHGHGTNTLSDGTRYEGQWRYDNPHGRGSMTYADGTRYEGDWHDGQRHGRGTMMFGTGERYEGQWHRDHRDGHGEITSTDGTRYEGRWRGGKKNGHGCLTFADGSRLSGLWEERARTKTRVDAHRSLRPCVPGDVCSACLALARDALR</sequence>
<evidence type="ECO:0000256" key="6">
    <source>
        <dbReference type="SAM" id="MobiDB-lite"/>
    </source>
</evidence>
<dbReference type="SUPFAM" id="SSF81383">
    <property type="entry name" value="F-box domain"/>
    <property type="match status" value="1"/>
</dbReference>
<evidence type="ECO:0000313" key="9">
    <source>
        <dbReference type="Proteomes" id="UP000201566"/>
    </source>
</evidence>
<evidence type="ECO:0000256" key="5">
    <source>
        <dbReference type="ARBA" id="ARBA00045851"/>
    </source>
</evidence>
<dbReference type="EMBL" id="KC977570">
    <property type="protein sequence ID" value="AGO82023.1"/>
    <property type="molecule type" value="Genomic_DNA"/>
</dbReference>
<evidence type="ECO:0000256" key="2">
    <source>
        <dbReference type="ARBA" id="ARBA00022737"/>
    </source>
</evidence>
<evidence type="ECO:0000256" key="3">
    <source>
        <dbReference type="ARBA" id="ARBA00023329"/>
    </source>
</evidence>
<dbReference type="RefSeq" id="YP_008318692.1">
    <property type="nucleotide sequence ID" value="NC_021858.1"/>
</dbReference>
<dbReference type="Gene3D" id="2.20.110.10">
    <property type="entry name" value="Histone H3 K4-specific methyltransferase SET7/9 N-terminal domain"/>
    <property type="match status" value="5"/>
</dbReference>